<accession>A0ACA9S5S8</accession>
<sequence>PYKFQGKDENDKCYGFWKAFTELLKSNRQQYSQETITALEQ</sequence>
<dbReference type="EMBL" id="CAJVQC010091894">
    <property type="protein sequence ID" value="CAG8826271.1"/>
    <property type="molecule type" value="Genomic_DNA"/>
</dbReference>
<dbReference type="Proteomes" id="UP000789920">
    <property type="component" value="Unassembled WGS sequence"/>
</dbReference>
<evidence type="ECO:0000313" key="2">
    <source>
        <dbReference type="Proteomes" id="UP000789920"/>
    </source>
</evidence>
<gene>
    <name evidence="1" type="ORF">RPERSI_LOCUS26696</name>
</gene>
<organism evidence="1 2">
    <name type="scientific">Racocetra persica</name>
    <dbReference type="NCBI Taxonomy" id="160502"/>
    <lineage>
        <taxon>Eukaryota</taxon>
        <taxon>Fungi</taxon>
        <taxon>Fungi incertae sedis</taxon>
        <taxon>Mucoromycota</taxon>
        <taxon>Glomeromycotina</taxon>
        <taxon>Glomeromycetes</taxon>
        <taxon>Diversisporales</taxon>
        <taxon>Gigasporaceae</taxon>
        <taxon>Racocetra</taxon>
    </lineage>
</organism>
<evidence type="ECO:0000313" key="1">
    <source>
        <dbReference type="EMBL" id="CAG8826271.1"/>
    </source>
</evidence>
<comment type="caution">
    <text evidence="1">The sequence shown here is derived from an EMBL/GenBank/DDBJ whole genome shotgun (WGS) entry which is preliminary data.</text>
</comment>
<name>A0ACA9S5S8_9GLOM</name>
<keyword evidence="2" id="KW-1185">Reference proteome</keyword>
<protein>
    <submittedName>
        <fullName evidence="1">5989_t:CDS:1</fullName>
    </submittedName>
</protein>
<feature type="non-terminal residue" evidence="1">
    <location>
        <position position="1"/>
    </location>
</feature>
<proteinExistence type="predicted"/>
<reference evidence="1" key="1">
    <citation type="submission" date="2021-06" db="EMBL/GenBank/DDBJ databases">
        <authorList>
            <person name="Kallberg Y."/>
            <person name="Tangrot J."/>
            <person name="Rosling A."/>
        </authorList>
    </citation>
    <scope>NUCLEOTIDE SEQUENCE</scope>
    <source>
        <strain evidence="1">MA461A</strain>
    </source>
</reference>